<reference evidence="1 2" key="1">
    <citation type="journal article" date="2007" name="Archaea">
        <title>The genome of Hyperthermus butylicus: a sulfur-reducing, peptide fermenting, neutrophilic Crenarchaeote growing up to 108 degrees C.</title>
        <authorList>
            <person name="Brugger K."/>
            <person name="Chen L."/>
            <person name="Stark M."/>
            <person name="Zibat A."/>
            <person name="Redder P."/>
            <person name="Ruepp A."/>
            <person name="Awayez M."/>
            <person name="She Q."/>
            <person name="Garrett R.A."/>
            <person name="Klenk H.P."/>
        </authorList>
    </citation>
    <scope>NUCLEOTIDE SEQUENCE [LARGE SCALE GENOMIC DNA]</scope>
    <source>
        <strain evidence="2">DSM 5456 / JCM 9403 / PLM1-5</strain>
    </source>
</reference>
<dbReference type="eggNOG" id="arCOG06103">
    <property type="taxonomic scope" value="Archaea"/>
</dbReference>
<dbReference type="AlphaFoldDB" id="A2BMQ7"/>
<organism evidence="1 2">
    <name type="scientific">Hyperthermus butylicus (strain DSM 5456 / JCM 9403 / PLM1-5)</name>
    <dbReference type="NCBI Taxonomy" id="415426"/>
    <lineage>
        <taxon>Archaea</taxon>
        <taxon>Thermoproteota</taxon>
        <taxon>Thermoprotei</taxon>
        <taxon>Desulfurococcales</taxon>
        <taxon>Pyrodictiaceae</taxon>
        <taxon>Hyperthermus</taxon>
    </lineage>
</organism>
<keyword evidence="2" id="KW-1185">Reference proteome</keyword>
<evidence type="ECO:0000313" key="2">
    <source>
        <dbReference type="Proteomes" id="UP000002593"/>
    </source>
</evidence>
<dbReference type="EMBL" id="CP000493">
    <property type="protein sequence ID" value="ABM81268.1"/>
    <property type="molecule type" value="Genomic_DNA"/>
</dbReference>
<dbReference type="Proteomes" id="UP000002593">
    <property type="component" value="Chromosome"/>
</dbReference>
<accession>A2BMQ7</accession>
<dbReference type="KEGG" id="hbu:Hbut_1444"/>
<proteinExistence type="predicted"/>
<dbReference type="STRING" id="415426.Hbut_1444"/>
<name>A2BMQ7_HYPBU</name>
<sequence>MAGSSGRCLLAFFGGSRQELLGLLSLAVRVWETLGTDHVYVAGGRSVEAVMNAAEALRSYLRAQDVDASVEFAGAISGDDPVNAIRRLVAGLRGKCGFLVVSPSPASRRLATAVGLAARGLPEPQGVAIVLLDFLWGPWSGLPYPYVPRAVEPLLVLPPTGREALSEPRKPAMARGDLVSRGCKDPGLGGLPPLRCRVAELARRLNAATVGAHVYIEHERVWIRCNCRAAIKLSLNNTVHRINLGDPCSHEAWCSAAARLAELVEHVLPQLYQSRHGGRHSLEGLAQQLALFTGLRRIEPCNPSGEELGSARTIVDTSLVYAGIHNYAYTGARILLPYCAIVEVTRRYAESAKRTVEPLEGLTDLLAYTALEELEYAGASVAPSPATDCDIAIPDIDPLILNGTVLATRDTGAASFWQRHPASRIAAGIALVHDAEQGCRSPPRGMEHYAARRTGENCQGSRLGASWASYAVLQALVALKTLERIDAERMGRGRLSVEMVVDCGDGAVGVQVPALPVG</sequence>
<gene>
    <name evidence="1" type="ordered locus">Hbut_1444</name>
</gene>
<dbReference type="EnsemblBacteria" id="ABM81268">
    <property type="protein sequence ID" value="ABM81268"/>
    <property type="gene ID" value="Hbut_1444"/>
</dbReference>
<protein>
    <submittedName>
        <fullName evidence="1">Uncharacterized protein</fullName>
    </submittedName>
</protein>
<dbReference type="HOGENOM" id="CLU_525439_0_0_2"/>
<evidence type="ECO:0000313" key="1">
    <source>
        <dbReference type="EMBL" id="ABM81268.1"/>
    </source>
</evidence>